<dbReference type="GO" id="GO:0004540">
    <property type="term" value="F:RNA nuclease activity"/>
    <property type="evidence" value="ECO:0007669"/>
    <property type="project" value="InterPro"/>
</dbReference>
<accession>B4SCY1</accession>
<dbReference type="SUPFAM" id="SSF50249">
    <property type="entry name" value="Nucleic acid-binding proteins"/>
    <property type="match status" value="1"/>
</dbReference>
<dbReference type="Pfam" id="PF01936">
    <property type="entry name" value="NYN"/>
    <property type="match status" value="1"/>
</dbReference>
<dbReference type="RefSeq" id="WP_012507310.1">
    <property type="nucleotide sequence ID" value="NC_011060.1"/>
</dbReference>
<dbReference type="KEGG" id="pph:Ppha_0489"/>
<protein>
    <recommendedName>
        <fullName evidence="1">S1 motif domain-containing protein</fullName>
    </recommendedName>
</protein>
<dbReference type="InterPro" id="IPR021139">
    <property type="entry name" value="NYN"/>
</dbReference>
<dbReference type="PROSITE" id="PS50126">
    <property type="entry name" value="S1"/>
    <property type="match status" value="1"/>
</dbReference>
<dbReference type="HOGENOM" id="CLU_968727_0_0_10"/>
<sequence length="287" mass="31951">MKKREIIMGRAAVFIDGANLFYTQRHLGWQIDFSRLMAFFISGYATVEANYYVPASEPVSEENAAFTRVLMAHGYHITSKPVKKIVNKETGVIVMKGNLDVELVVDALSRADQYDTFILFSGDSDFIPLLRALKEKGKEVLVYSTQGLSARELLAEPGIAYHDLALLKERIEQLRSGEGMRTDGSASGNDQEFSLPLPDIGVTFTGSVLKIQPYGIFLSNPYHVKCLLPLSFLGISKYISDLTAIVRMTDLFDVVVFHVNTTRAIAEITVKLADKKMVEELTSRLEG</sequence>
<evidence type="ECO:0000313" key="3">
    <source>
        <dbReference type="Proteomes" id="UP000002724"/>
    </source>
</evidence>
<feature type="domain" description="S1 motif" evidence="1">
    <location>
        <begin position="201"/>
        <end position="271"/>
    </location>
</feature>
<dbReference type="InterPro" id="IPR003029">
    <property type="entry name" value="S1_domain"/>
</dbReference>
<dbReference type="Gene3D" id="2.40.50.140">
    <property type="entry name" value="Nucleic acid-binding proteins"/>
    <property type="match status" value="1"/>
</dbReference>
<dbReference type="PANTHER" id="PTHR35458">
    <property type="entry name" value="SLR0755 PROTEIN"/>
    <property type="match status" value="1"/>
</dbReference>
<dbReference type="Proteomes" id="UP000002724">
    <property type="component" value="Chromosome"/>
</dbReference>
<dbReference type="GO" id="GO:0003676">
    <property type="term" value="F:nucleic acid binding"/>
    <property type="evidence" value="ECO:0007669"/>
    <property type="project" value="InterPro"/>
</dbReference>
<dbReference type="InterPro" id="IPR012340">
    <property type="entry name" value="NA-bd_OB-fold"/>
</dbReference>
<reference evidence="2 3" key="1">
    <citation type="submission" date="2008-06" db="EMBL/GenBank/DDBJ databases">
        <title>Complete sequence of Pelodictyon phaeoclathratiforme BU-1.</title>
        <authorList>
            <consortium name="US DOE Joint Genome Institute"/>
            <person name="Lucas S."/>
            <person name="Copeland A."/>
            <person name="Lapidus A."/>
            <person name="Glavina del Rio T."/>
            <person name="Dalin E."/>
            <person name="Tice H."/>
            <person name="Bruce D."/>
            <person name="Goodwin L."/>
            <person name="Pitluck S."/>
            <person name="Schmutz J."/>
            <person name="Larimer F."/>
            <person name="Land M."/>
            <person name="Hauser L."/>
            <person name="Kyrpides N."/>
            <person name="Mikhailova N."/>
            <person name="Liu Z."/>
            <person name="Li T."/>
            <person name="Zhao F."/>
            <person name="Overmann J."/>
            <person name="Bryant D.A."/>
            <person name="Richardson P."/>
        </authorList>
    </citation>
    <scope>NUCLEOTIDE SEQUENCE [LARGE SCALE GENOMIC DNA]</scope>
    <source>
        <strain evidence="3">DSM 5477 / BU-1</strain>
    </source>
</reference>
<dbReference type="STRING" id="324925.Ppha_0489"/>
<evidence type="ECO:0000259" key="1">
    <source>
        <dbReference type="PROSITE" id="PS50126"/>
    </source>
</evidence>
<dbReference type="Gene3D" id="3.40.50.1010">
    <property type="entry name" value="5'-nuclease"/>
    <property type="match status" value="1"/>
</dbReference>
<dbReference type="InterPro" id="IPR047140">
    <property type="entry name" value="LabA"/>
</dbReference>
<keyword evidence="3" id="KW-1185">Reference proteome</keyword>
<name>B4SCY1_PELPB</name>
<gene>
    <name evidence="2" type="ordered locus">Ppha_0489</name>
</gene>
<dbReference type="eggNOG" id="COG1432">
    <property type="taxonomic scope" value="Bacteria"/>
</dbReference>
<dbReference type="EMBL" id="CP001110">
    <property type="protein sequence ID" value="ACF42815.1"/>
    <property type="molecule type" value="Genomic_DNA"/>
</dbReference>
<proteinExistence type="predicted"/>
<organism evidence="2 3">
    <name type="scientific">Pelodictyon phaeoclathratiforme (strain DSM 5477 / BU-1)</name>
    <dbReference type="NCBI Taxonomy" id="324925"/>
    <lineage>
        <taxon>Bacteria</taxon>
        <taxon>Pseudomonadati</taxon>
        <taxon>Chlorobiota</taxon>
        <taxon>Chlorobiia</taxon>
        <taxon>Chlorobiales</taxon>
        <taxon>Chlorobiaceae</taxon>
        <taxon>Chlorobium/Pelodictyon group</taxon>
        <taxon>Pelodictyon</taxon>
    </lineage>
</organism>
<dbReference type="AlphaFoldDB" id="B4SCY1"/>
<evidence type="ECO:0000313" key="2">
    <source>
        <dbReference type="EMBL" id="ACF42815.1"/>
    </source>
</evidence>
<dbReference type="PANTHER" id="PTHR35458:SF2">
    <property type="entry name" value="SLR0755 PROTEIN"/>
    <property type="match status" value="1"/>
</dbReference>
<dbReference type="CDD" id="cd10911">
    <property type="entry name" value="PIN_LabA"/>
    <property type="match status" value="1"/>
</dbReference>